<keyword evidence="2" id="KW-1185">Reference proteome</keyword>
<gene>
    <name evidence="1" type="ORF">DPEC_G00282200</name>
</gene>
<sequence length="139" mass="14929">MEESSSEDPQEQGSDAEEGQEHVEVMEPGSEEETGEAVDEIGASLDHVVLKSEVETDETSADGQEGKGKATRPRETAATGGLRHGVNPRKGGDTKPKDSRGERSGGEPSGEEMGSGLVGTMWERRKFPVRKKKEKYTVG</sequence>
<accession>A0ACC2FNG3</accession>
<dbReference type="EMBL" id="CM055752">
    <property type="protein sequence ID" value="KAJ7992775.1"/>
    <property type="molecule type" value="Genomic_DNA"/>
</dbReference>
<name>A0ACC2FNG3_DALPE</name>
<organism evidence="1 2">
    <name type="scientific">Dallia pectoralis</name>
    <name type="common">Alaska blackfish</name>
    <dbReference type="NCBI Taxonomy" id="75939"/>
    <lineage>
        <taxon>Eukaryota</taxon>
        <taxon>Metazoa</taxon>
        <taxon>Chordata</taxon>
        <taxon>Craniata</taxon>
        <taxon>Vertebrata</taxon>
        <taxon>Euteleostomi</taxon>
        <taxon>Actinopterygii</taxon>
        <taxon>Neopterygii</taxon>
        <taxon>Teleostei</taxon>
        <taxon>Protacanthopterygii</taxon>
        <taxon>Esociformes</taxon>
        <taxon>Umbridae</taxon>
        <taxon>Dallia</taxon>
    </lineage>
</organism>
<evidence type="ECO:0000313" key="2">
    <source>
        <dbReference type="Proteomes" id="UP001157502"/>
    </source>
</evidence>
<proteinExistence type="predicted"/>
<evidence type="ECO:0000313" key="1">
    <source>
        <dbReference type="EMBL" id="KAJ7992775.1"/>
    </source>
</evidence>
<protein>
    <submittedName>
        <fullName evidence="1">Uncharacterized protein</fullName>
    </submittedName>
</protein>
<reference evidence="1" key="1">
    <citation type="submission" date="2021-05" db="EMBL/GenBank/DDBJ databases">
        <authorList>
            <person name="Pan Q."/>
            <person name="Jouanno E."/>
            <person name="Zahm M."/>
            <person name="Klopp C."/>
            <person name="Cabau C."/>
            <person name="Louis A."/>
            <person name="Berthelot C."/>
            <person name="Parey E."/>
            <person name="Roest Crollius H."/>
            <person name="Montfort J."/>
            <person name="Robinson-Rechavi M."/>
            <person name="Bouchez O."/>
            <person name="Lampietro C."/>
            <person name="Lopez Roques C."/>
            <person name="Donnadieu C."/>
            <person name="Postlethwait J."/>
            <person name="Bobe J."/>
            <person name="Dillon D."/>
            <person name="Chandos A."/>
            <person name="von Hippel F."/>
            <person name="Guiguen Y."/>
        </authorList>
    </citation>
    <scope>NUCLEOTIDE SEQUENCE</scope>
    <source>
        <strain evidence="1">YG-Jan2019</strain>
    </source>
</reference>
<dbReference type="Proteomes" id="UP001157502">
    <property type="component" value="Chromosome 25"/>
</dbReference>
<comment type="caution">
    <text evidence="1">The sequence shown here is derived from an EMBL/GenBank/DDBJ whole genome shotgun (WGS) entry which is preliminary data.</text>
</comment>